<keyword evidence="2" id="KW-1185">Reference proteome</keyword>
<name>A0A1I2CS45_9BACI</name>
<evidence type="ECO:0000313" key="2">
    <source>
        <dbReference type="Proteomes" id="UP000199516"/>
    </source>
</evidence>
<organism evidence="1 2">
    <name type="scientific">Alteribacillus iranensis</name>
    <dbReference type="NCBI Taxonomy" id="930128"/>
    <lineage>
        <taxon>Bacteria</taxon>
        <taxon>Bacillati</taxon>
        <taxon>Bacillota</taxon>
        <taxon>Bacilli</taxon>
        <taxon>Bacillales</taxon>
        <taxon>Bacillaceae</taxon>
        <taxon>Alteribacillus</taxon>
    </lineage>
</organism>
<evidence type="ECO:0008006" key="3">
    <source>
        <dbReference type="Google" id="ProtNLM"/>
    </source>
</evidence>
<dbReference type="AlphaFoldDB" id="A0A1I2CS45"/>
<dbReference type="OrthoDB" id="2971140at2"/>
<protein>
    <recommendedName>
        <fullName evidence="3">Type IV pilus assembly protein PilN</fullName>
    </recommendedName>
</protein>
<dbReference type="Proteomes" id="UP000199516">
    <property type="component" value="Unassembled WGS sequence"/>
</dbReference>
<gene>
    <name evidence="1" type="ORF">SAMN05192532_103145</name>
</gene>
<evidence type="ECO:0000313" key="1">
    <source>
        <dbReference type="EMBL" id="SFE70603.1"/>
    </source>
</evidence>
<accession>A0A1I2CS45</accession>
<dbReference type="STRING" id="930128.SAMN05192532_103145"/>
<reference evidence="1 2" key="1">
    <citation type="submission" date="2016-10" db="EMBL/GenBank/DDBJ databases">
        <authorList>
            <person name="de Groot N.N."/>
        </authorList>
    </citation>
    <scope>NUCLEOTIDE SEQUENCE [LARGE SCALE GENOMIC DNA]</scope>
    <source>
        <strain evidence="1 2">DSM 23995</strain>
    </source>
</reference>
<sequence length="185" mass="21248">MPEKEKRNGTWLMTAFALLLLFLLGFLIITMLEAREQERVTMLREEQNAILQLLNESDEGAEEGLEAYEAAAATLEKSAQPVSDLLHLVTNHMPEGSAIAGFDYASPSQLEVTVRLFEMREAASLQDYLLQEPLFEQVTMTTLNYQEILSEEELHTEMEPVYRYEAVYELRIDEEYDGMEDRDAD</sequence>
<proteinExistence type="predicted"/>
<dbReference type="EMBL" id="FONT01000003">
    <property type="protein sequence ID" value="SFE70603.1"/>
    <property type="molecule type" value="Genomic_DNA"/>
</dbReference>
<dbReference type="RefSeq" id="WP_091660244.1">
    <property type="nucleotide sequence ID" value="NZ_FONT01000003.1"/>
</dbReference>